<feature type="repeat" description="ANK" evidence="1">
    <location>
        <begin position="242"/>
        <end position="274"/>
    </location>
</feature>
<feature type="repeat" description="ANK" evidence="1">
    <location>
        <begin position="210"/>
        <end position="242"/>
    </location>
</feature>
<accession>A0A6J8CKK0</accession>
<dbReference type="Pfam" id="PF12796">
    <property type="entry name" value="Ank_2"/>
    <property type="match status" value="1"/>
</dbReference>
<dbReference type="Gene3D" id="1.25.40.20">
    <property type="entry name" value="Ankyrin repeat-containing domain"/>
    <property type="match status" value="1"/>
</dbReference>
<dbReference type="InterPro" id="IPR036770">
    <property type="entry name" value="Ankyrin_rpt-contain_sf"/>
</dbReference>
<dbReference type="SMART" id="SM00248">
    <property type="entry name" value="ANK"/>
    <property type="match status" value="4"/>
</dbReference>
<organism evidence="2 3">
    <name type="scientific">Mytilus coruscus</name>
    <name type="common">Sea mussel</name>
    <dbReference type="NCBI Taxonomy" id="42192"/>
    <lineage>
        <taxon>Eukaryota</taxon>
        <taxon>Metazoa</taxon>
        <taxon>Spiralia</taxon>
        <taxon>Lophotrochozoa</taxon>
        <taxon>Mollusca</taxon>
        <taxon>Bivalvia</taxon>
        <taxon>Autobranchia</taxon>
        <taxon>Pteriomorphia</taxon>
        <taxon>Mytilida</taxon>
        <taxon>Mytiloidea</taxon>
        <taxon>Mytilidae</taxon>
        <taxon>Mytilinae</taxon>
        <taxon>Mytilus</taxon>
    </lineage>
</organism>
<evidence type="ECO:0000256" key="1">
    <source>
        <dbReference type="PROSITE-ProRule" id="PRU00023"/>
    </source>
</evidence>
<dbReference type="EMBL" id="CACVKT020005504">
    <property type="protein sequence ID" value="CAC5395400.1"/>
    <property type="molecule type" value="Genomic_DNA"/>
</dbReference>
<proteinExistence type="predicted"/>
<keyword evidence="1" id="KW-0040">ANK repeat</keyword>
<dbReference type="PANTHER" id="PTHR24127:SF1">
    <property type="entry name" value="ANKYRIN REPEAT AND EF-HAND DOMAIN-CONTAINING PROTEIN 1"/>
    <property type="match status" value="1"/>
</dbReference>
<dbReference type="InterPro" id="IPR052801">
    <property type="entry name" value="Ankyrin-EF-hand"/>
</dbReference>
<name>A0A6J8CKK0_MYTCO</name>
<dbReference type="Proteomes" id="UP000507470">
    <property type="component" value="Unassembled WGS sequence"/>
</dbReference>
<keyword evidence="3" id="KW-1185">Reference proteome</keyword>
<reference evidence="2 3" key="1">
    <citation type="submission" date="2020-06" db="EMBL/GenBank/DDBJ databases">
        <authorList>
            <person name="Li R."/>
            <person name="Bekaert M."/>
        </authorList>
    </citation>
    <scope>NUCLEOTIDE SEQUENCE [LARGE SCALE GENOMIC DNA]</scope>
    <source>
        <strain evidence="3">wild</strain>
    </source>
</reference>
<dbReference type="PANTHER" id="PTHR24127">
    <property type="entry name" value="ANKYRIN REPEAT AND EF-HAND DOMAIN-CONTAINING PROTEIN 1"/>
    <property type="match status" value="1"/>
</dbReference>
<sequence>MRDEMYELQNELFSCQDEIKDIQDAVIYCRKDIEETNEQNIPRHIRSSKSPLAHASFDTGNSMTSELNELEKMKILTNHCSTAGVDKKVRDIYRDETVRRELLSDKRVRKQLEGKIGQYVTHSIRLISWVVYYGHTRLLQEIIDHVHDHNDSTDIVFGSNIEEQAGLLLLSVYNGDLCLIELMLRYVNKENIGATPMYMSDGFLHANYHRTLDPLNAACYYGLLQVVELLVQSGINVNLDNYHEFPVYVATDNGYYEIVKYLAENGADVNAFKSGKTILNPSVPALYIYIASIKGYSAIAEYLVQNGADVNIPLHSGMTAYFRALVGVT</sequence>
<gene>
    <name evidence="2" type="ORF">MCOR_30075</name>
</gene>
<dbReference type="OrthoDB" id="6017at2759"/>
<evidence type="ECO:0000313" key="2">
    <source>
        <dbReference type="EMBL" id="CAC5395400.1"/>
    </source>
</evidence>
<dbReference type="SUPFAM" id="SSF48403">
    <property type="entry name" value="Ankyrin repeat"/>
    <property type="match status" value="1"/>
</dbReference>
<dbReference type="PROSITE" id="PS50088">
    <property type="entry name" value="ANK_REPEAT"/>
    <property type="match status" value="2"/>
</dbReference>
<dbReference type="PROSITE" id="PS50297">
    <property type="entry name" value="ANK_REP_REGION"/>
    <property type="match status" value="1"/>
</dbReference>
<evidence type="ECO:0000313" key="3">
    <source>
        <dbReference type="Proteomes" id="UP000507470"/>
    </source>
</evidence>
<protein>
    <submittedName>
        <fullName evidence="2">Uncharacterized protein</fullName>
    </submittedName>
</protein>
<dbReference type="AlphaFoldDB" id="A0A6J8CKK0"/>
<dbReference type="InterPro" id="IPR002110">
    <property type="entry name" value="Ankyrin_rpt"/>
</dbReference>